<organism evidence="1 2">
    <name type="scientific">Achromobacter kerstersii</name>
    <dbReference type="NCBI Taxonomy" id="1353890"/>
    <lineage>
        <taxon>Bacteria</taxon>
        <taxon>Pseudomonadati</taxon>
        <taxon>Pseudomonadota</taxon>
        <taxon>Betaproteobacteria</taxon>
        <taxon>Burkholderiales</taxon>
        <taxon>Alcaligenaceae</taxon>
        <taxon>Achromobacter</taxon>
    </lineage>
</organism>
<dbReference type="Proteomes" id="UP000494269">
    <property type="component" value="Unassembled WGS sequence"/>
</dbReference>
<accession>A0A6S6Z340</accession>
<name>A0A6S6Z340_9BURK</name>
<evidence type="ECO:0000313" key="1">
    <source>
        <dbReference type="EMBL" id="CAB3659760.1"/>
    </source>
</evidence>
<sequence length="123" mass="13787">MYKVEVPTMTMGRSFVKQGQTSQTNASFADALQDAQRGVDRLQIKKSPPVLSDAEQELQDFVAMSPEERFFDLTLRSLGISKEEYAAMSPAEKEEVARLVQQRIAERIKDNANNGRASTFELA</sequence>
<keyword evidence="2" id="KW-1185">Reference proteome</keyword>
<dbReference type="EMBL" id="CADIJQ010000001">
    <property type="protein sequence ID" value="CAB3659760.1"/>
    <property type="molecule type" value="Genomic_DNA"/>
</dbReference>
<gene>
    <name evidence="1" type="ORF">LMG3441_00494</name>
</gene>
<evidence type="ECO:0000313" key="2">
    <source>
        <dbReference type="Proteomes" id="UP000494269"/>
    </source>
</evidence>
<proteinExistence type="predicted"/>
<reference evidence="1 2" key="1">
    <citation type="submission" date="2020-04" db="EMBL/GenBank/DDBJ databases">
        <authorList>
            <person name="De Canck E."/>
        </authorList>
    </citation>
    <scope>NUCLEOTIDE SEQUENCE [LARGE SCALE GENOMIC DNA]</scope>
    <source>
        <strain evidence="1 2">LMG 3441</strain>
    </source>
</reference>
<dbReference type="AlphaFoldDB" id="A0A6S6Z340"/>
<protein>
    <submittedName>
        <fullName evidence="1">Uncharacterized protein</fullName>
    </submittedName>
</protein>
<dbReference type="RefSeq" id="WP_175168662.1">
    <property type="nucleotide sequence ID" value="NZ_CADIJQ010000001.1"/>
</dbReference>